<dbReference type="Proteomes" id="UP001318682">
    <property type="component" value="Chromosome"/>
</dbReference>
<keyword evidence="1" id="KW-0732">Signal</keyword>
<evidence type="ECO:0000313" key="2">
    <source>
        <dbReference type="EMBL" id="WVX49506.1"/>
    </source>
</evidence>
<keyword evidence="3" id="KW-1185">Reference proteome</keyword>
<feature type="chain" id="PRO_5045191670" description="Lipoprotein" evidence="1">
    <location>
        <begin position="23"/>
        <end position="125"/>
    </location>
</feature>
<evidence type="ECO:0008006" key="4">
    <source>
        <dbReference type="Google" id="ProtNLM"/>
    </source>
</evidence>
<feature type="signal peptide" evidence="1">
    <location>
        <begin position="1"/>
        <end position="22"/>
    </location>
</feature>
<dbReference type="RefSeq" id="WP_187429973.1">
    <property type="nucleotide sequence ID" value="NZ_CP143423.1"/>
</dbReference>
<dbReference type="PROSITE" id="PS51257">
    <property type="entry name" value="PROKAR_LIPOPROTEIN"/>
    <property type="match status" value="1"/>
</dbReference>
<organism evidence="2 3">
    <name type="scientific">Roseobacter fucihabitans</name>
    <dbReference type="NCBI Taxonomy" id="1537242"/>
    <lineage>
        <taxon>Bacteria</taxon>
        <taxon>Pseudomonadati</taxon>
        <taxon>Pseudomonadota</taxon>
        <taxon>Alphaproteobacteria</taxon>
        <taxon>Rhodobacterales</taxon>
        <taxon>Roseobacteraceae</taxon>
        <taxon>Roseobacter</taxon>
    </lineage>
</organism>
<evidence type="ECO:0000313" key="3">
    <source>
        <dbReference type="Proteomes" id="UP001318682"/>
    </source>
</evidence>
<name>A0ABZ2BUJ4_9RHOB</name>
<accession>A0ABZ2BUJ4</accession>
<dbReference type="EMBL" id="CP143423">
    <property type="protein sequence ID" value="WVX49506.1"/>
    <property type="molecule type" value="Genomic_DNA"/>
</dbReference>
<reference evidence="2 3" key="1">
    <citation type="submission" date="2015-07" db="EMBL/GenBank/DDBJ databases">
        <authorList>
            <person name="Voget S."/>
            <person name="Dogs M."/>
            <person name="Brinkhoff T.H."/>
            <person name="Daniel R."/>
        </authorList>
    </citation>
    <scope>NUCLEOTIDE SEQUENCE [LARGE SCALE GENOMIC DNA]</scope>
    <source>
        <strain evidence="2 3">B14</strain>
    </source>
</reference>
<evidence type="ECO:0000256" key="1">
    <source>
        <dbReference type="SAM" id="SignalP"/>
    </source>
</evidence>
<reference evidence="3" key="2">
    <citation type="submission" date="2024-01" db="EMBL/GenBank/DDBJ databases">
        <title>Roseobacter fucihabitans sp. nov., isolated from the brown alga Fucus spiralis.</title>
        <authorList>
            <person name="Hahnke S."/>
            <person name="Berger M."/>
            <person name="Schlingloff A."/>
            <person name="Athale I."/>
            <person name="Neumann-Schaal M."/>
            <person name="Adenaya A."/>
            <person name="Poehlein A."/>
            <person name="Daniel R."/>
            <person name="Pertersen J."/>
            <person name="Brinkhoff T."/>
        </authorList>
    </citation>
    <scope>NUCLEOTIDE SEQUENCE [LARGE SCALE GENOMIC DNA]</scope>
    <source>
        <strain evidence="3">B14</strain>
    </source>
</reference>
<gene>
    <name evidence="2" type="ORF">ROLI_026010</name>
</gene>
<protein>
    <recommendedName>
        <fullName evidence="4">Lipoprotein</fullName>
    </recommendedName>
</protein>
<proteinExistence type="predicted"/>
<sequence>MHHRTYRNAPILGLGVALSVLSACGEAGGSFYREAGAQLDADEFGKASLQNMIAQTCTTAGSGVGKAGAAPADPIVALDPVSTSSNPVYRVYCDGRLDGKYAQVIYAEYIESATQKTITDDVEAE</sequence>